<accession>A0A2P2N0G9</accession>
<evidence type="ECO:0000313" key="1">
    <source>
        <dbReference type="EMBL" id="MBX35972.1"/>
    </source>
</evidence>
<protein>
    <submittedName>
        <fullName evidence="1">Uncharacterized protein</fullName>
    </submittedName>
</protein>
<reference evidence="1" key="1">
    <citation type="submission" date="2018-02" db="EMBL/GenBank/DDBJ databases">
        <title>Rhizophora mucronata_Transcriptome.</title>
        <authorList>
            <person name="Meera S.P."/>
            <person name="Sreeshan A."/>
            <person name="Augustine A."/>
        </authorList>
    </citation>
    <scope>NUCLEOTIDE SEQUENCE</scope>
    <source>
        <tissue evidence="1">Leaf</tissue>
    </source>
</reference>
<dbReference type="AlphaFoldDB" id="A0A2P2N0G9"/>
<sequence length="36" mass="4348">MQVFEEDNPMDQCCVSRISWPHLDCIEPLWHSQFPE</sequence>
<dbReference type="EMBL" id="GGEC01055488">
    <property type="protein sequence ID" value="MBX35972.1"/>
    <property type="molecule type" value="Transcribed_RNA"/>
</dbReference>
<organism evidence="1">
    <name type="scientific">Rhizophora mucronata</name>
    <name type="common">Asiatic mangrove</name>
    <dbReference type="NCBI Taxonomy" id="61149"/>
    <lineage>
        <taxon>Eukaryota</taxon>
        <taxon>Viridiplantae</taxon>
        <taxon>Streptophyta</taxon>
        <taxon>Embryophyta</taxon>
        <taxon>Tracheophyta</taxon>
        <taxon>Spermatophyta</taxon>
        <taxon>Magnoliopsida</taxon>
        <taxon>eudicotyledons</taxon>
        <taxon>Gunneridae</taxon>
        <taxon>Pentapetalae</taxon>
        <taxon>rosids</taxon>
        <taxon>fabids</taxon>
        <taxon>Malpighiales</taxon>
        <taxon>Rhizophoraceae</taxon>
        <taxon>Rhizophora</taxon>
    </lineage>
</organism>
<proteinExistence type="predicted"/>
<name>A0A2P2N0G9_RHIMU</name>